<organism>
    <name type="scientific">Pediculus humanus subsp. corporis</name>
    <name type="common">Body louse</name>
    <dbReference type="NCBI Taxonomy" id="121224"/>
    <lineage>
        <taxon>Eukaryota</taxon>
        <taxon>Metazoa</taxon>
        <taxon>Ecdysozoa</taxon>
        <taxon>Arthropoda</taxon>
        <taxon>Hexapoda</taxon>
        <taxon>Insecta</taxon>
        <taxon>Pterygota</taxon>
        <taxon>Neoptera</taxon>
        <taxon>Paraneoptera</taxon>
        <taxon>Psocodea</taxon>
        <taxon>Troctomorpha</taxon>
        <taxon>Phthiraptera</taxon>
        <taxon>Anoplura</taxon>
        <taxon>Pediculidae</taxon>
        <taxon>Pediculus</taxon>
    </lineage>
</organism>
<dbReference type="CDD" id="cd23683">
    <property type="entry name" value="IFT52_CTD"/>
    <property type="match status" value="1"/>
</dbReference>
<dbReference type="GO" id="GO:0005814">
    <property type="term" value="C:centriole"/>
    <property type="evidence" value="ECO:0007669"/>
    <property type="project" value="TreeGrafter"/>
</dbReference>
<evidence type="ECO:0000313" key="7">
    <source>
        <dbReference type="Proteomes" id="UP000009046"/>
    </source>
</evidence>
<dbReference type="GO" id="GO:0042073">
    <property type="term" value="P:intraciliary transport"/>
    <property type="evidence" value="ECO:0007669"/>
    <property type="project" value="TreeGrafter"/>
</dbReference>
<dbReference type="OrthoDB" id="10259368at2759"/>
<dbReference type="InterPro" id="IPR055458">
    <property type="entry name" value="IFT52_GIFT"/>
</dbReference>
<dbReference type="KEGG" id="phu:Phum_PHUM529360"/>
<evidence type="ECO:0000256" key="1">
    <source>
        <dbReference type="SAM" id="MobiDB-lite"/>
    </source>
</evidence>
<dbReference type="GO" id="GO:0005929">
    <property type="term" value="C:cilium"/>
    <property type="evidence" value="ECO:0007669"/>
    <property type="project" value="TreeGrafter"/>
</dbReference>
<feature type="domain" description="IFT52 central" evidence="3">
    <location>
        <begin position="263"/>
        <end position="342"/>
    </location>
</feature>
<keyword evidence="7" id="KW-1185">Reference proteome</keyword>
<accession>E0VZ95</accession>
<feature type="compositionally biased region" description="Basic residues" evidence="1">
    <location>
        <begin position="450"/>
        <end position="459"/>
    </location>
</feature>
<proteinExistence type="predicted"/>
<dbReference type="EnsemblMetazoa" id="PHUM529360-RA">
    <property type="protein sequence ID" value="PHUM529360-PA"/>
    <property type="gene ID" value="PHUM529360"/>
</dbReference>
<reference evidence="6" key="3">
    <citation type="submission" date="2021-02" db="UniProtKB">
        <authorList>
            <consortium name="EnsemblMetazoa"/>
        </authorList>
    </citation>
    <scope>IDENTIFICATION</scope>
    <source>
        <strain evidence="6">USDA</strain>
    </source>
</reference>
<dbReference type="HOGENOM" id="CLU_424102_0_0_1"/>
<feature type="domain" description="Intraflagellar transport protein 52 C-terminal" evidence="2">
    <location>
        <begin position="353"/>
        <end position="412"/>
    </location>
</feature>
<reference evidence="5" key="2">
    <citation type="submission" date="2007-04" db="EMBL/GenBank/DDBJ databases">
        <title>The genome of the human body louse.</title>
        <authorList>
            <consortium name="The Human Body Louse Genome Consortium"/>
            <person name="Kirkness E."/>
            <person name="Walenz B."/>
            <person name="Hass B."/>
            <person name="Bruggner R."/>
            <person name="Strausberg R."/>
        </authorList>
    </citation>
    <scope>NUCLEOTIDE SEQUENCE</scope>
    <source>
        <strain evidence="5">USDA</strain>
    </source>
</reference>
<feature type="compositionally biased region" description="Basic and acidic residues" evidence="1">
    <location>
        <begin position="417"/>
        <end position="429"/>
    </location>
</feature>
<evidence type="ECO:0000313" key="5">
    <source>
        <dbReference type="EMBL" id="EEB18701.1"/>
    </source>
</evidence>
<dbReference type="Proteomes" id="UP000009046">
    <property type="component" value="Unassembled WGS sequence"/>
</dbReference>
<sequence>MLNKNIILFDQSKKENYRLNTHFKTIHRKLKDDWNVIVNKEKISSSILENIKLVVITGPNDNFTEHEILCLKSFIEDGGSVLVTLGEGGEKLYQTNINFLLEEFGIMINSDCVMRTHYYKYFHPKECLISNGILNKAITKNANKYNIDDDSEKCENELLSFVYPFGATLNVVKPAIAVLSSGSVAIPLQRPVCAFFKQKGKLVVVGSSLLLSDPYVDKENNMDVANVILSFLLTDDVHLDQIDADDPDVADYTFVPSLSSLVGKPRVCLQRPTIDLELGNFKTANEKMFSVNLDKVSLALEGYQVLGLKHEPLTLITPEFETPLPALQPAVFPPVLRELPPPPLELFDLDEAFSSDKTRLAQITNKCMPKKEDDDDNYDEENNLIYYIQECTQIVRPYNDITEYSNPRQILHDLAVELREDPNAEEKTPTQKRRPRRRREDPDAEEKTPTQKRRPRRRRGDPDAEEETPTQKRRPRRRREDPNAEEETPTQKRRPRRRRGDPDAEEKTPTQKRRPQRRRGDPDAEEETPTQKRRPRRRRGDPDAEEETPTQKRRPRRRRGDPDAEEETPTQKRRPQRRRGDPNAEEETPTQKRRPRRRRGDPDAEEETPTQKRRPRRRRGDPDAEEETPTQKRRPRRRRGDPEGEV</sequence>
<reference evidence="5" key="1">
    <citation type="submission" date="2007-04" db="EMBL/GenBank/DDBJ databases">
        <title>Annotation of Pediculus humanus corporis strain USDA.</title>
        <authorList>
            <person name="Kirkness E."/>
            <person name="Hannick L."/>
            <person name="Hass B."/>
            <person name="Bruggner R."/>
            <person name="Lawson D."/>
            <person name="Bidwell S."/>
            <person name="Joardar V."/>
            <person name="Caler E."/>
            <person name="Walenz B."/>
            <person name="Inman J."/>
            <person name="Schobel S."/>
            <person name="Galinsky K."/>
            <person name="Amedeo P."/>
            <person name="Strausberg R."/>
        </authorList>
    </citation>
    <scope>NUCLEOTIDE SEQUENCE</scope>
    <source>
        <strain evidence="5">USDA</strain>
    </source>
</reference>
<dbReference type="PANTHER" id="PTHR12969">
    <property type="entry name" value="NGD5/OSM-6/IFT52"/>
    <property type="match status" value="1"/>
</dbReference>
<protein>
    <submittedName>
        <fullName evidence="5 6">Ngd5/osm-6/ift52, putative</fullName>
    </submittedName>
</protein>
<evidence type="ECO:0000259" key="4">
    <source>
        <dbReference type="Pfam" id="PF23355"/>
    </source>
</evidence>
<dbReference type="GeneID" id="8235030"/>
<feature type="domain" description="IFT52 GIFT" evidence="4">
    <location>
        <begin position="7"/>
        <end position="245"/>
    </location>
</feature>
<evidence type="ECO:0000313" key="6">
    <source>
        <dbReference type="EnsemblMetazoa" id="PHUM529360-PA"/>
    </source>
</evidence>
<feature type="compositionally biased region" description="Basic and acidic residues" evidence="1">
    <location>
        <begin position="438"/>
        <end position="449"/>
    </location>
</feature>
<dbReference type="PANTHER" id="PTHR12969:SF7">
    <property type="entry name" value="INTRAFLAGELLAR TRANSPORT PROTEIN 52 HOMOLOG"/>
    <property type="match status" value="1"/>
</dbReference>
<dbReference type="eggNOG" id="KOG3861">
    <property type="taxonomic scope" value="Eukaryota"/>
</dbReference>
<dbReference type="CTD" id="8235030"/>
<dbReference type="Pfam" id="PF23355">
    <property type="entry name" value="IFT52_GIFT"/>
    <property type="match status" value="1"/>
</dbReference>
<dbReference type="AlphaFoldDB" id="E0VZ95"/>
<dbReference type="InterPro" id="IPR048643">
    <property type="entry name" value="Itf52_C"/>
</dbReference>
<dbReference type="FunCoup" id="E0VZ95">
    <property type="interactions" value="646"/>
</dbReference>
<dbReference type="EMBL" id="DS235851">
    <property type="protein sequence ID" value="EEB18701.1"/>
    <property type="molecule type" value="Genomic_DNA"/>
</dbReference>
<dbReference type="InParanoid" id="E0VZ95"/>
<feature type="region of interest" description="Disordered" evidence="1">
    <location>
        <begin position="417"/>
        <end position="646"/>
    </location>
</feature>
<dbReference type="GO" id="GO:0030992">
    <property type="term" value="C:intraciliary transport particle B"/>
    <property type="evidence" value="ECO:0007669"/>
    <property type="project" value="TreeGrafter"/>
</dbReference>
<dbReference type="VEuPathDB" id="VectorBase:PHUM529360"/>
<name>E0VZ95_PEDHC</name>
<dbReference type="InterPro" id="IPR055460">
    <property type="entry name" value="IFT52_central"/>
</dbReference>
<dbReference type="Pfam" id="PF23352">
    <property type="entry name" value="IFT52_central"/>
    <property type="match status" value="1"/>
</dbReference>
<dbReference type="Pfam" id="PF21178">
    <property type="entry name" value="Itf52_C"/>
    <property type="match status" value="1"/>
</dbReference>
<dbReference type="EMBL" id="AAZO01006417">
    <property type="status" value="NOT_ANNOTATED_CDS"/>
    <property type="molecule type" value="Genomic_DNA"/>
</dbReference>
<evidence type="ECO:0000259" key="3">
    <source>
        <dbReference type="Pfam" id="PF23352"/>
    </source>
</evidence>
<gene>
    <name evidence="6" type="primary">8235030</name>
    <name evidence="5" type="ORF">Phum_PHUM529360</name>
</gene>
<dbReference type="RefSeq" id="XP_002431439.1">
    <property type="nucleotide sequence ID" value="XM_002431394.1"/>
</dbReference>
<dbReference type="STRING" id="121224.E0VZ95"/>
<feature type="compositionally biased region" description="Basic and acidic residues" evidence="1">
    <location>
        <begin position="500"/>
        <end position="509"/>
    </location>
</feature>
<dbReference type="GO" id="GO:0060271">
    <property type="term" value="P:cilium assembly"/>
    <property type="evidence" value="ECO:0007669"/>
    <property type="project" value="TreeGrafter"/>
</dbReference>
<evidence type="ECO:0000259" key="2">
    <source>
        <dbReference type="Pfam" id="PF21178"/>
    </source>
</evidence>
<dbReference type="InterPro" id="IPR039975">
    <property type="entry name" value="IFT52"/>
</dbReference>
<dbReference type="Gene3D" id="6.10.250.2800">
    <property type="match status" value="1"/>
</dbReference>